<dbReference type="Proteomes" id="UP000664991">
    <property type="component" value="Unassembled WGS sequence"/>
</dbReference>
<dbReference type="GO" id="GO:0016010">
    <property type="term" value="C:dystrophin-associated glycoprotein complex"/>
    <property type="evidence" value="ECO:0007669"/>
    <property type="project" value="TreeGrafter"/>
</dbReference>
<accession>A0A836CZ47</accession>
<evidence type="ECO:0000313" key="5">
    <source>
        <dbReference type="Proteomes" id="UP000664991"/>
    </source>
</evidence>
<dbReference type="CDD" id="cd00821">
    <property type="entry name" value="PH"/>
    <property type="match status" value="1"/>
</dbReference>
<dbReference type="GO" id="GO:0005737">
    <property type="term" value="C:cytoplasm"/>
    <property type="evidence" value="ECO:0007669"/>
    <property type="project" value="UniProtKB-SubCell"/>
</dbReference>
<dbReference type="InterPro" id="IPR055108">
    <property type="entry name" value="Syntrophin_4th"/>
</dbReference>
<evidence type="ECO:0000259" key="3">
    <source>
        <dbReference type="PROSITE" id="PS50003"/>
    </source>
</evidence>
<dbReference type="EMBL" id="JAEMGP010000009">
    <property type="protein sequence ID" value="KAG5204827.1"/>
    <property type="molecule type" value="Genomic_DNA"/>
</dbReference>
<comment type="subcellular location">
    <subcellularLocation>
        <location evidence="1">Cytoplasm</location>
    </subcellularLocation>
</comment>
<proteinExistence type="predicted"/>
<dbReference type="Gene3D" id="2.30.29.30">
    <property type="entry name" value="Pleckstrin-homology domain (PH domain)/Phosphotyrosine-binding domain (PTB)"/>
    <property type="match status" value="1"/>
</dbReference>
<dbReference type="Pfam" id="PF23012">
    <property type="entry name" value="Syntrophin_4th"/>
    <property type="match status" value="1"/>
</dbReference>
<dbReference type="InterPro" id="IPR011993">
    <property type="entry name" value="PH-like_dom_sf"/>
</dbReference>
<dbReference type="GO" id="GO:0005198">
    <property type="term" value="F:structural molecule activity"/>
    <property type="evidence" value="ECO:0007669"/>
    <property type="project" value="InterPro"/>
</dbReference>
<organism evidence="4 5">
    <name type="scientific">Ovis aries</name>
    <name type="common">Sheep</name>
    <dbReference type="NCBI Taxonomy" id="9940"/>
    <lineage>
        <taxon>Eukaryota</taxon>
        <taxon>Metazoa</taxon>
        <taxon>Chordata</taxon>
        <taxon>Craniata</taxon>
        <taxon>Vertebrata</taxon>
        <taxon>Euteleostomi</taxon>
        <taxon>Mammalia</taxon>
        <taxon>Eutheria</taxon>
        <taxon>Laurasiatheria</taxon>
        <taxon>Artiodactyla</taxon>
        <taxon>Ruminantia</taxon>
        <taxon>Pecora</taxon>
        <taxon>Bovidae</taxon>
        <taxon>Caprinae</taxon>
        <taxon>Ovis</taxon>
    </lineage>
</organism>
<dbReference type="PROSITE" id="PS50003">
    <property type="entry name" value="PH_DOMAIN"/>
    <property type="match status" value="1"/>
</dbReference>
<dbReference type="PANTHER" id="PTHR10554">
    <property type="entry name" value="SYNTROPHIN"/>
    <property type="match status" value="1"/>
</dbReference>
<feature type="non-terminal residue" evidence="4">
    <location>
        <position position="1"/>
    </location>
</feature>
<feature type="domain" description="PH" evidence="3">
    <location>
        <begin position="162"/>
        <end position="269"/>
    </location>
</feature>
<dbReference type="AlphaFoldDB" id="A0A836CZ47"/>
<name>A0A836CZ47_SHEEP</name>
<dbReference type="SUPFAM" id="SSF50729">
    <property type="entry name" value="PH domain-like"/>
    <property type="match status" value="2"/>
</dbReference>
<reference evidence="4 5" key="1">
    <citation type="submission" date="2020-12" db="EMBL/GenBank/DDBJ databases">
        <title>De novo assembly of Tibetan sheep genome.</title>
        <authorList>
            <person name="Li X."/>
        </authorList>
    </citation>
    <scope>NUCLEOTIDE SEQUENCE [LARGE SCALE GENOMIC DNA]</scope>
    <source>
        <tissue evidence="4">Heart</tissue>
    </source>
</reference>
<gene>
    <name evidence="4" type="ORF">JEQ12_019272</name>
</gene>
<sequence>VQVLRNAGEEVTLTVSFLKRAPAFLKLSLNEDCACAPSDQSSGTSSPLCDSGLHLNYHPNNTDTLSCSSWPASPGLRWEKRWCDLRLIPLLHSRFSQYLPGTDLSRQNAFQVTAVDGVCSGVIQCLSAEDCGEWLQAIATNISSLTKHNIKKINRNFPVNQQIVYMGWCETREQDPLQDRVYSPTFLALRGSCLYKFLAPPVTTWDWTRAEKTFSVYEIMCKILKDSDLLDRRRHCFTVQSESGEDLYFSVELDSDLAQWERAFQTATFLEVERIQCKTYACVLEGHLMGLTIDFSTGFICFDAATKAVLWRYKFSQLKGSSDDGKSKIKFLFQNPDTKQIEAKLSGCEACGIFATRLGIEPIPPALEVSACNVPPSGNPLIIKRFKQEGCSGLSAGSQREPADLGQNCLLQMLLMRYQACYIPDRNVVKRLSDHTAIFYPPLRSTMCDVSMKSPKLTLLIALGLVTGVNRQSGLIAV</sequence>
<keyword evidence="2" id="KW-0963">Cytoplasm</keyword>
<protein>
    <recommendedName>
        <fullName evidence="3">PH domain-containing protein</fullName>
    </recommendedName>
</protein>
<comment type="caution">
    <text evidence="4">The sequence shown here is derived from an EMBL/GenBank/DDBJ whole genome shotgun (WGS) entry which is preliminary data.</text>
</comment>
<dbReference type="InterPro" id="IPR001849">
    <property type="entry name" value="PH_domain"/>
</dbReference>
<dbReference type="InterPro" id="IPR015482">
    <property type="entry name" value="Syntrophin"/>
</dbReference>
<dbReference type="PANTHER" id="PTHR10554:SF2">
    <property type="entry name" value="GAMMA-1-SYNTROPHIN"/>
    <property type="match status" value="1"/>
</dbReference>
<evidence type="ECO:0000256" key="2">
    <source>
        <dbReference type="ARBA" id="ARBA00022490"/>
    </source>
</evidence>
<dbReference type="FunFam" id="2.30.29.30:FF:000448">
    <property type="entry name" value="Syntrophin gamma 1"/>
    <property type="match status" value="1"/>
</dbReference>
<evidence type="ECO:0000256" key="1">
    <source>
        <dbReference type="ARBA" id="ARBA00004496"/>
    </source>
</evidence>
<evidence type="ECO:0000313" key="4">
    <source>
        <dbReference type="EMBL" id="KAG5204827.1"/>
    </source>
</evidence>